<feature type="transmembrane region" description="Helical" evidence="1">
    <location>
        <begin position="125"/>
        <end position="148"/>
    </location>
</feature>
<feature type="transmembrane region" description="Helical" evidence="1">
    <location>
        <begin position="43"/>
        <end position="68"/>
    </location>
</feature>
<keyword evidence="1" id="KW-0812">Transmembrane</keyword>
<protein>
    <submittedName>
        <fullName evidence="2">Uncharacterized protein</fullName>
    </submittedName>
</protein>
<feature type="transmembrane region" description="Helical" evidence="1">
    <location>
        <begin position="89"/>
        <end position="110"/>
    </location>
</feature>
<evidence type="ECO:0000256" key="1">
    <source>
        <dbReference type="SAM" id="Phobius"/>
    </source>
</evidence>
<organism evidence="2 3">
    <name type="scientific">Lodderomyces beijingensis</name>
    <dbReference type="NCBI Taxonomy" id="1775926"/>
    <lineage>
        <taxon>Eukaryota</taxon>
        <taxon>Fungi</taxon>
        <taxon>Dikarya</taxon>
        <taxon>Ascomycota</taxon>
        <taxon>Saccharomycotina</taxon>
        <taxon>Pichiomycetes</taxon>
        <taxon>Debaryomycetaceae</taxon>
        <taxon>Candida/Lodderomyces clade</taxon>
        <taxon>Lodderomyces</taxon>
    </lineage>
</organism>
<keyword evidence="1" id="KW-1133">Transmembrane helix</keyword>
<sequence length="150" mass="16798">MAPEDKVPLTSDLDIESGQNINSSHIEQQQQQPQGLVSTVATLILYTILLQFILIPVAYVILLIKTMISFSSSSQQQQQQHRSDPLWNYMNFYLGYYITAAAVCVGAMSLRCRVDGMPWSKSWKFWGLISGVILYGALGVTLFIFGWVTG</sequence>
<dbReference type="EMBL" id="OZ022407">
    <property type="protein sequence ID" value="CAK9437767.1"/>
    <property type="molecule type" value="Genomic_DNA"/>
</dbReference>
<keyword evidence="1" id="KW-0472">Membrane</keyword>
<accession>A0ABP0ZM01</accession>
<proteinExistence type="predicted"/>
<keyword evidence="3" id="KW-1185">Reference proteome</keyword>
<dbReference type="Proteomes" id="UP001497383">
    <property type="component" value="Chromosome 3"/>
</dbReference>
<name>A0ABP0ZM01_9ASCO</name>
<evidence type="ECO:0000313" key="2">
    <source>
        <dbReference type="EMBL" id="CAK9437767.1"/>
    </source>
</evidence>
<gene>
    <name evidence="2" type="ORF">LODBEIA_P21450</name>
</gene>
<dbReference type="RefSeq" id="XP_066829083.1">
    <property type="nucleotide sequence ID" value="XM_066972112.1"/>
</dbReference>
<dbReference type="GeneID" id="92207341"/>
<evidence type="ECO:0000313" key="3">
    <source>
        <dbReference type="Proteomes" id="UP001497383"/>
    </source>
</evidence>
<reference evidence="2 3" key="1">
    <citation type="submission" date="2024-03" db="EMBL/GenBank/DDBJ databases">
        <authorList>
            <person name="Brejova B."/>
        </authorList>
    </citation>
    <scope>NUCLEOTIDE SEQUENCE [LARGE SCALE GENOMIC DNA]</scope>
    <source>
        <strain evidence="2 3">CBS 14171</strain>
    </source>
</reference>